<evidence type="ECO:0000256" key="1">
    <source>
        <dbReference type="SAM" id="MobiDB-lite"/>
    </source>
</evidence>
<feature type="compositionally biased region" description="Low complexity" evidence="1">
    <location>
        <begin position="45"/>
        <end position="56"/>
    </location>
</feature>
<name>A0A1B2LQR2_AERSA</name>
<proteinExistence type="predicted"/>
<sequence length="68" mass="7062">MSVNEQAPCTFLLNPAQLVNGLFTHGAAPLRSPDHSLEQVASPISSSLADHASDSSNLNLFSPSTQAA</sequence>
<organism evidence="2">
    <name type="scientific">Aeromonas salmonicida</name>
    <dbReference type="NCBI Taxonomy" id="645"/>
    <lineage>
        <taxon>Bacteria</taxon>
        <taxon>Pseudomonadati</taxon>
        <taxon>Pseudomonadota</taxon>
        <taxon>Gammaproteobacteria</taxon>
        <taxon>Aeromonadales</taxon>
        <taxon>Aeromonadaceae</taxon>
        <taxon>Aeromonas</taxon>
    </lineage>
</organism>
<protein>
    <submittedName>
        <fullName evidence="2">Uncharacterized protein</fullName>
    </submittedName>
</protein>
<dbReference type="EMBL" id="KX231277">
    <property type="protein sequence ID" value="AOA33908.1"/>
    <property type="molecule type" value="Genomic_DNA"/>
</dbReference>
<reference evidence="2" key="1">
    <citation type="journal article" date="2016" name="FEMS Microbiol. Lett.">
        <title>Aeromonas salmonicida subsp. salmonicida strains isolated from Chinese freshwater fish contain a novel genomic island and possible regional-specific mobile genetic elements profiles.</title>
        <authorList>
            <person name="Long M."/>
            <person name="Nielsen T.K."/>
            <person name="Leisner J.J."/>
            <person name="Hansen L.H."/>
            <person name="Shen Z.X."/>
            <person name="Zhang Q.Q."/>
            <person name="Li A."/>
        </authorList>
    </citation>
    <scope>NUCLEOTIDE SEQUENCE</scope>
    <source>
        <strain evidence="2">BG</strain>
    </source>
</reference>
<evidence type="ECO:0000313" key="2">
    <source>
        <dbReference type="EMBL" id="AOA33908.1"/>
    </source>
</evidence>
<dbReference type="AlphaFoldDB" id="A0A1B2LQR2"/>
<feature type="region of interest" description="Disordered" evidence="1">
    <location>
        <begin position="30"/>
        <end position="68"/>
    </location>
</feature>
<accession>A0A1B2LQR2</accession>
<feature type="compositionally biased region" description="Polar residues" evidence="1">
    <location>
        <begin position="57"/>
        <end position="68"/>
    </location>
</feature>